<dbReference type="SMART" id="SM00855">
    <property type="entry name" value="PGAM"/>
    <property type="match status" value="1"/>
</dbReference>
<proteinExistence type="predicted"/>
<dbReference type="InterPro" id="IPR029033">
    <property type="entry name" value="His_PPase_superfam"/>
</dbReference>
<evidence type="ECO:0000313" key="3">
    <source>
        <dbReference type="Proteomes" id="UP000007374"/>
    </source>
</evidence>
<name>K2PS31_9HYPH</name>
<evidence type="ECO:0000313" key="2">
    <source>
        <dbReference type="EMBL" id="EKF43887.1"/>
    </source>
</evidence>
<dbReference type="AlphaFoldDB" id="K2PS31"/>
<dbReference type="STRING" id="721133.SAMN05216176_101571"/>
<dbReference type="OrthoDB" id="2237472at2"/>
<feature type="chain" id="PRO_5003863219" evidence="1">
    <location>
        <begin position="20"/>
        <end position="183"/>
    </location>
</feature>
<dbReference type="Gene3D" id="3.40.50.1240">
    <property type="entry name" value="Phosphoglycerate mutase-like"/>
    <property type="match status" value="1"/>
</dbReference>
<dbReference type="Pfam" id="PF00300">
    <property type="entry name" value="His_Phos_1"/>
    <property type="match status" value="1"/>
</dbReference>
<dbReference type="InterPro" id="IPR013078">
    <property type="entry name" value="His_Pase_superF_clade-1"/>
</dbReference>
<dbReference type="SUPFAM" id="SSF53254">
    <property type="entry name" value="Phosphoglycerate mutase-like"/>
    <property type="match status" value="1"/>
</dbReference>
<comment type="caution">
    <text evidence="2">The sequence shown here is derived from an EMBL/GenBank/DDBJ whole genome shotgun (WGS) entry which is preliminary data.</text>
</comment>
<accession>K2PS31</accession>
<gene>
    <name evidence="2" type="ORF">NA8A_03725</name>
</gene>
<feature type="signal peptide" evidence="1">
    <location>
        <begin position="1"/>
        <end position="19"/>
    </location>
</feature>
<reference evidence="2 3" key="1">
    <citation type="journal article" date="2012" name="J. Bacteriol.">
        <title>Genome Sequence of Nitratireductor indicus Type Strain C115.</title>
        <authorList>
            <person name="Lai Q."/>
            <person name="Li G."/>
            <person name="Yu Z."/>
            <person name="Shao Z."/>
        </authorList>
    </citation>
    <scope>NUCLEOTIDE SEQUENCE [LARGE SCALE GENOMIC DNA]</scope>
    <source>
        <strain evidence="2 3">C115</strain>
    </source>
</reference>
<dbReference type="RefSeq" id="WP_009756022.1">
    <property type="nucleotide sequence ID" value="NZ_AMSI01000002.1"/>
</dbReference>
<keyword evidence="1" id="KW-0732">Signal</keyword>
<keyword evidence="3" id="KW-1185">Reference proteome</keyword>
<dbReference type="CDD" id="cd07067">
    <property type="entry name" value="HP_PGM_like"/>
    <property type="match status" value="1"/>
</dbReference>
<evidence type="ECO:0000256" key="1">
    <source>
        <dbReference type="SAM" id="SignalP"/>
    </source>
</evidence>
<dbReference type="Proteomes" id="UP000007374">
    <property type="component" value="Unassembled WGS sequence"/>
</dbReference>
<dbReference type="eggNOG" id="COG2062">
    <property type="taxonomic scope" value="Bacteria"/>
</dbReference>
<organism evidence="2 3">
    <name type="scientific">Nitratireductor indicus C115</name>
    <dbReference type="NCBI Taxonomy" id="1231190"/>
    <lineage>
        <taxon>Bacteria</taxon>
        <taxon>Pseudomonadati</taxon>
        <taxon>Pseudomonadota</taxon>
        <taxon>Alphaproteobacteria</taxon>
        <taxon>Hyphomicrobiales</taxon>
        <taxon>Phyllobacteriaceae</taxon>
        <taxon>Nitratireductor</taxon>
    </lineage>
</organism>
<dbReference type="PATRIC" id="fig|1231190.3.peg.781"/>
<sequence>MFRIVLAMALFAFPLAAQATEAGWALLRNGGQVVLMRHANAPGNGDPANFDIEKCGTQRNLSDRGRQQARRIGALFQARAAPIERVLTSRYCRARDTAVLAFGADETEIFAALDIAPDEAALAAQKAEILERIANFTGSGNLVMVTHLEIIDALIGGRAREGEAIILSRGGDNLHAAARITFN</sequence>
<protein>
    <submittedName>
        <fullName evidence="2">Phosphoglycerate mutase</fullName>
    </submittedName>
</protein>
<dbReference type="EMBL" id="AMSI01000002">
    <property type="protein sequence ID" value="EKF43887.1"/>
    <property type="molecule type" value="Genomic_DNA"/>
</dbReference>